<evidence type="ECO:0000256" key="4">
    <source>
        <dbReference type="ARBA" id="ARBA00044042"/>
    </source>
</evidence>
<sequence>MTMAAMTDNRTGKRILVLRYRFIGDTILTVPFLRNLRRAEPDAYIAWVVAPGSSEVIQGTPYVDELIFWDPPTIHADSRSTHKTLGDKLGFIRELRARRFDKVYVLKRSFGSAVIGFLSGAPKRVGFATEGRSLLLTKGVPYRHGQHEVQNFLDVLRADGVPVVDDHLEAWLSAEEKAFADDFFRERGVGADELVVGMHPFAANPPRAWHLDNFTELARALQKRHACRILFFGGPRDKEALDAIRGGLDVPPLEAVGSTTLRQTMALLSRCGALICNDSGIMHLAASLQVPLVALFGPQSPVKFGPWGKVCRVVRHDFPCSPCRQRFFTECEPSERGRPACIEAITVEEVLAEIEALLAAGDREHTDR</sequence>
<dbReference type="GO" id="GO:0005829">
    <property type="term" value="C:cytosol"/>
    <property type="evidence" value="ECO:0007669"/>
    <property type="project" value="TreeGrafter"/>
</dbReference>
<dbReference type="AlphaFoldDB" id="A0A6S6M2C3"/>
<evidence type="ECO:0000256" key="1">
    <source>
        <dbReference type="ARBA" id="ARBA00022676"/>
    </source>
</evidence>
<evidence type="ECO:0000256" key="2">
    <source>
        <dbReference type="ARBA" id="ARBA00022679"/>
    </source>
</evidence>
<accession>A0A6S6M2C3</accession>
<gene>
    <name evidence="6" type="ORF">GEOBRER4_n3428</name>
</gene>
<evidence type="ECO:0000313" key="7">
    <source>
        <dbReference type="Proteomes" id="UP000515472"/>
    </source>
</evidence>
<proteinExistence type="inferred from homology"/>
<dbReference type="PANTHER" id="PTHR30160:SF7">
    <property type="entry name" value="ADP-HEPTOSE--LPS HEPTOSYLTRANSFERASE 2"/>
    <property type="match status" value="1"/>
</dbReference>
<dbReference type="RefSeq" id="WP_185243225.1">
    <property type="nucleotide sequence ID" value="NZ_AP023213.1"/>
</dbReference>
<organism evidence="6 7">
    <name type="scientific">Citrifermentans bremense</name>
    <dbReference type="NCBI Taxonomy" id="60035"/>
    <lineage>
        <taxon>Bacteria</taxon>
        <taxon>Pseudomonadati</taxon>
        <taxon>Thermodesulfobacteriota</taxon>
        <taxon>Desulfuromonadia</taxon>
        <taxon>Geobacterales</taxon>
        <taxon>Geobacteraceae</taxon>
        <taxon>Citrifermentans</taxon>
    </lineage>
</organism>
<keyword evidence="1" id="KW-0328">Glycosyltransferase</keyword>
<dbReference type="KEGG" id="gbn:GEOBRER4_32820"/>
<keyword evidence="2 6" id="KW-0808">Transferase</keyword>
<dbReference type="SUPFAM" id="SSF53756">
    <property type="entry name" value="UDP-Glycosyltransferase/glycogen phosphorylase"/>
    <property type="match status" value="1"/>
</dbReference>
<dbReference type="NCBIfam" id="TIGR02195">
    <property type="entry name" value="heptsyl_trn_II"/>
    <property type="match status" value="1"/>
</dbReference>
<dbReference type="PANTHER" id="PTHR30160">
    <property type="entry name" value="TETRAACYLDISACCHARIDE 4'-KINASE-RELATED"/>
    <property type="match status" value="1"/>
</dbReference>
<comment type="similarity">
    <text evidence="3">Belongs to the glycosyltransferase 9 family.</text>
</comment>
<protein>
    <recommendedName>
        <fullName evidence="4">lipopolysaccharide heptosyltransferase II</fullName>
        <ecNumber evidence="4">2.4.99.24</ecNumber>
    </recommendedName>
</protein>
<dbReference type="Pfam" id="PF01075">
    <property type="entry name" value="Glyco_transf_9"/>
    <property type="match status" value="1"/>
</dbReference>
<dbReference type="CDD" id="cd03789">
    <property type="entry name" value="GT9_LPS_heptosyltransferase"/>
    <property type="match status" value="1"/>
</dbReference>
<dbReference type="InterPro" id="IPR011910">
    <property type="entry name" value="RfaF"/>
</dbReference>
<evidence type="ECO:0000256" key="3">
    <source>
        <dbReference type="ARBA" id="ARBA00043995"/>
    </source>
</evidence>
<name>A0A6S6M2C3_9BACT</name>
<evidence type="ECO:0000256" key="5">
    <source>
        <dbReference type="ARBA" id="ARBA00047503"/>
    </source>
</evidence>
<dbReference type="InterPro" id="IPR002201">
    <property type="entry name" value="Glyco_trans_9"/>
</dbReference>
<dbReference type="GO" id="GO:0008713">
    <property type="term" value="F:ADP-heptose-lipopolysaccharide heptosyltransferase activity"/>
    <property type="evidence" value="ECO:0007669"/>
    <property type="project" value="UniProtKB-EC"/>
</dbReference>
<dbReference type="EMBL" id="AP023213">
    <property type="protein sequence ID" value="BCG48532.1"/>
    <property type="molecule type" value="Genomic_DNA"/>
</dbReference>
<dbReference type="GO" id="GO:0009244">
    <property type="term" value="P:lipopolysaccharide core region biosynthetic process"/>
    <property type="evidence" value="ECO:0007669"/>
    <property type="project" value="TreeGrafter"/>
</dbReference>
<evidence type="ECO:0000313" key="6">
    <source>
        <dbReference type="EMBL" id="BCG48532.1"/>
    </source>
</evidence>
<comment type="catalytic activity">
    <reaction evidence="5">
        <text>an L-alpha-D-Hep-(1-&gt;5)-[alpha-Kdo-(2-&gt;4)]-alpha-Kdo-(2-&gt;6)-lipid A + ADP-L-glycero-beta-D-manno-heptose = an L-alpha-D-Hep-(1-&gt;3)-L-alpha-D-Hep-(1-&gt;5)-[alpha-Kdo-(2-&gt;4)]-alpha-Kdo-(2-&gt;6)-lipid A + ADP + H(+)</text>
        <dbReference type="Rhea" id="RHEA:74071"/>
        <dbReference type="ChEBI" id="CHEBI:15378"/>
        <dbReference type="ChEBI" id="CHEBI:61506"/>
        <dbReference type="ChEBI" id="CHEBI:193068"/>
        <dbReference type="ChEBI" id="CHEBI:193069"/>
        <dbReference type="ChEBI" id="CHEBI:456216"/>
        <dbReference type="EC" id="2.4.99.24"/>
    </reaction>
</comment>
<dbReference type="Gene3D" id="3.40.50.2000">
    <property type="entry name" value="Glycogen Phosphorylase B"/>
    <property type="match status" value="2"/>
</dbReference>
<dbReference type="EC" id="2.4.99.24" evidence="4"/>
<reference evidence="6 7" key="1">
    <citation type="submission" date="2020-06" db="EMBL/GenBank/DDBJ databases">
        <title>Interaction of electrochemicaly active bacteria, Geobacter bremensis R4 on different carbon anode.</title>
        <authorList>
            <person name="Meng L."/>
            <person name="Yoshida N."/>
        </authorList>
    </citation>
    <scope>NUCLEOTIDE SEQUENCE [LARGE SCALE GENOMIC DNA]</scope>
    <source>
        <strain evidence="6 7">R4</strain>
    </source>
</reference>
<dbReference type="InterPro" id="IPR051199">
    <property type="entry name" value="LPS_LOS_Heptosyltrfase"/>
</dbReference>
<dbReference type="Proteomes" id="UP000515472">
    <property type="component" value="Chromosome"/>
</dbReference>
<keyword evidence="7" id="KW-1185">Reference proteome</keyword>